<dbReference type="Proteomes" id="UP001596395">
    <property type="component" value="Unassembled WGS sequence"/>
</dbReference>
<evidence type="ECO:0000256" key="1">
    <source>
        <dbReference type="SAM" id="MobiDB-lite"/>
    </source>
</evidence>
<name>A0ABD5VK45_9EURY</name>
<feature type="domain" description="Halobacterial output" evidence="2">
    <location>
        <begin position="27"/>
        <end position="97"/>
    </location>
</feature>
<dbReference type="RefSeq" id="WP_336351519.1">
    <property type="nucleotide sequence ID" value="NZ_JAZAQL010000003.1"/>
</dbReference>
<sequence>MTEANLQSNTAAEQPSKQIVEFDPRTAESITARMATAVAEATDQSVTEVPPLGEWVDCDAIEQLFSAQEPAHELSLSFEFEDCEVFVSNIGRIVVTPNSEYESA</sequence>
<gene>
    <name evidence="3" type="ORF">ACFQGB_17050</name>
</gene>
<comment type="caution">
    <text evidence="3">The sequence shown here is derived from an EMBL/GenBank/DDBJ whole genome shotgun (WGS) entry which is preliminary data.</text>
</comment>
<keyword evidence="4" id="KW-1185">Reference proteome</keyword>
<protein>
    <submittedName>
        <fullName evidence="3">HalOD1 output domain-containing protein</fullName>
    </submittedName>
</protein>
<accession>A0ABD5VK45</accession>
<feature type="compositionally biased region" description="Polar residues" evidence="1">
    <location>
        <begin position="1"/>
        <end position="17"/>
    </location>
</feature>
<dbReference type="Pfam" id="PF18545">
    <property type="entry name" value="HalOD1"/>
    <property type="match status" value="1"/>
</dbReference>
<dbReference type="EMBL" id="JBHSXN010000003">
    <property type="protein sequence ID" value="MFC6954575.1"/>
    <property type="molecule type" value="Genomic_DNA"/>
</dbReference>
<reference evidence="3 4" key="1">
    <citation type="journal article" date="2019" name="Int. J. Syst. Evol. Microbiol.">
        <title>The Global Catalogue of Microorganisms (GCM) 10K type strain sequencing project: providing services to taxonomists for standard genome sequencing and annotation.</title>
        <authorList>
            <consortium name="The Broad Institute Genomics Platform"/>
            <consortium name="The Broad Institute Genome Sequencing Center for Infectious Disease"/>
            <person name="Wu L."/>
            <person name="Ma J."/>
        </authorList>
    </citation>
    <scope>NUCLEOTIDE SEQUENCE [LARGE SCALE GENOMIC DNA]</scope>
    <source>
        <strain evidence="3 4">GX26</strain>
    </source>
</reference>
<dbReference type="AlphaFoldDB" id="A0ABD5VK45"/>
<proteinExistence type="predicted"/>
<feature type="region of interest" description="Disordered" evidence="1">
    <location>
        <begin position="1"/>
        <end position="20"/>
    </location>
</feature>
<evidence type="ECO:0000313" key="3">
    <source>
        <dbReference type="EMBL" id="MFC6954575.1"/>
    </source>
</evidence>
<evidence type="ECO:0000259" key="2">
    <source>
        <dbReference type="Pfam" id="PF18545"/>
    </source>
</evidence>
<dbReference type="InterPro" id="IPR040624">
    <property type="entry name" value="HalOD1"/>
</dbReference>
<evidence type="ECO:0000313" key="4">
    <source>
        <dbReference type="Proteomes" id="UP001596395"/>
    </source>
</evidence>
<organism evidence="3 4">
    <name type="scientific">Halorubellus litoreus</name>
    <dbReference type="NCBI Taxonomy" id="755308"/>
    <lineage>
        <taxon>Archaea</taxon>
        <taxon>Methanobacteriati</taxon>
        <taxon>Methanobacteriota</taxon>
        <taxon>Stenosarchaea group</taxon>
        <taxon>Halobacteria</taxon>
        <taxon>Halobacteriales</taxon>
        <taxon>Halorubellaceae</taxon>
        <taxon>Halorubellus</taxon>
    </lineage>
</organism>